<accession>A0A6A6E5L6</accession>
<sequence length="133" mass="13653">AASATFALTSARIAGLAAPATLAPNSPYTLTVITENYIQRVYDVSVAWGYVAAPGFPQSLGRDVGSSYLGPDKSNILTNISIETTAPAGLREAANAEGKVLLSAAVYSLYGALAQPTVANFNVTVQVGDQTST</sequence>
<proteinExistence type="predicted"/>
<dbReference type="EMBL" id="ML994630">
    <property type="protein sequence ID" value="KAF2186285.1"/>
    <property type="molecule type" value="Genomic_DNA"/>
</dbReference>
<dbReference type="Pfam" id="PF19271">
    <property type="entry name" value="Nis1"/>
    <property type="match status" value="1"/>
</dbReference>
<gene>
    <name evidence="1" type="ORF">K469DRAFT_540081</name>
</gene>
<reference evidence="1" key="1">
    <citation type="journal article" date="2020" name="Stud. Mycol.">
        <title>101 Dothideomycetes genomes: a test case for predicting lifestyles and emergence of pathogens.</title>
        <authorList>
            <person name="Haridas S."/>
            <person name="Albert R."/>
            <person name="Binder M."/>
            <person name="Bloem J."/>
            <person name="Labutti K."/>
            <person name="Salamov A."/>
            <person name="Andreopoulos B."/>
            <person name="Baker S."/>
            <person name="Barry K."/>
            <person name="Bills G."/>
            <person name="Bluhm B."/>
            <person name="Cannon C."/>
            <person name="Castanera R."/>
            <person name="Culley D."/>
            <person name="Daum C."/>
            <person name="Ezra D."/>
            <person name="Gonzalez J."/>
            <person name="Henrissat B."/>
            <person name="Kuo A."/>
            <person name="Liang C."/>
            <person name="Lipzen A."/>
            <person name="Lutzoni F."/>
            <person name="Magnuson J."/>
            <person name="Mondo S."/>
            <person name="Nolan M."/>
            <person name="Ohm R."/>
            <person name="Pangilinan J."/>
            <person name="Park H.-J."/>
            <person name="Ramirez L."/>
            <person name="Alfaro M."/>
            <person name="Sun H."/>
            <person name="Tritt A."/>
            <person name="Yoshinaga Y."/>
            <person name="Zwiers L.-H."/>
            <person name="Turgeon B."/>
            <person name="Goodwin S."/>
            <person name="Spatafora J."/>
            <person name="Crous P."/>
            <person name="Grigoriev I."/>
        </authorList>
    </citation>
    <scope>NUCLEOTIDE SEQUENCE</scope>
    <source>
        <strain evidence="1">CBS 207.26</strain>
    </source>
</reference>
<name>A0A6A6E5L6_9PEZI</name>
<dbReference type="OrthoDB" id="3913322at2759"/>
<evidence type="ECO:0000313" key="1">
    <source>
        <dbReference type="EMBL" id="KAF2186285.1"/>
    </source>
</evidence>
<keyword evidence="2" id="KW-1185">Reference proteome</keyword>
<organism evidence="1 2">
    <name type="scientific">Zopfia rhizophila CBS 207.26</name>
    <dbReference type="NCBI Taxonomy" id="1314779"/>
    <lineage>
        <taxon>Eukaryota</taxon>
        <taxon>Fungi</taxon>
        <taxon>Dikarya</taxon>
        <taxon>Ascomycota</taxon>
        <taxon>Pezizomycotina</taxon>
        <taxon>Dothideomycetes</taxon>
        <taxon>Dothideomycetes incertae sedis</taxon>
        <taxon>Zopfiaceae</taxon>
        <taxon>Zopfia</taxon>
    </lineage>
</organism>
<feature type="non-terminal residue" evidence="1">
    <location>
        <position position="1"/>
    </location>
</feature>
<evidence type="ECO:0000313" key="2">
    <source>
        <dbReference type="Proteomes" id="UP000800200"/>
    </source>
</evidence>
<dbReference type="AlphaFoldDB" id="A0A6A6E5L6"/>
<dbReference type="Proteomes" id="UP000800200">
    <property type="component" value="Unassembled WGS sequence"/>
</dbReference>
<feature type="non-terminal residue" evidence="1">
    <location>
        <position position="133"/>
    </location>
</feature>
<dbReference type="InterPro" id="IPR045469">
    <property type="entry name" value="Nis1"/>
</dbReference>
<protein>
    <submittedName>
        <fullName evidence="1">Uncharacterized protein</fullName>
    </submittedName>
</protein>